<name>A0AAN0RBK5_9PROT</name>
<sequence>MTRLDLLRAGPDILYQDQHFVVLNKPAGLPAHAGPAGGPSVEDWFPLLSRRKEGPWLAHRLDTDTSGCLIIALRKTPLLEAQAMFAKGQAGKRYWAVVRGAPPAAEGRIDRKLSRHSESGEAGRGRWRMVEDAQGQSASTSWRIMEHQDGLSWLELSPLTGRTHQLRVHCALLGCPILGDPVYGDGRDAPLCLLACEIRLPLDPVIIVRAPVPAHMQRYGFSFPSP</sequence>
<dbReference type="InterPro" id="IPR020103">
    <property type="entry name" value="PsdUridine_synth_cat_dom_sf"/>
</dbReference>
<dbReference type="InterPro" id="IPR050188">
    <property type="entry name" value="RluA_PseudoU_synthase"/>
</dbReference>
<organism evidence="4 5">
    <name type="scientific">Granulibacter bethesdensis</name>
    <dbReference type="NCBI Taxonomy" id="364410"/>
    <lineage>
        <taxon>Bacteria</taxon>
        <taxon>Pseudomonadati</taxon>
        <taxon>Pseudomonadota</taxon>
        <taxon>Alphaproteobacteria</taxon>
        <taxon>Acetobacterales</taxon>
        <taxon>Acetobacteraceae</taxon>
        <taxon>Granulibacter</taxon>
    </lineage>
</organism>
<dbReference type="GO" id="GO:0004730">
    <property type="term" value="F:pseudouridylate synthase activity"/>
    <property type="evidence" value="ECO:0007669"/>
    <property type="project" value="UniProtKB-EC"/>
</dbReference>
<dbReference type="KEGG" id="gbc:GbCGDNIH3_0100"/>
<dbReference type="PANTHER" id="PTHR21600:SF44">
    <property type="entry name" value="RIBOSOMAL LARGE SUBUNIT PSEUDOURIDINE SYNTHASE D"/>
    <property type="match status" value="1"/>
</dbReference>
<reference evidence="5" key="1">
    <citation type="submission" date="2012-06" db="EMBL/GenBank/DDBJ databases">
        <title>Genome analysis of multiple Granulibacter bethesdensis isolates demonstrates substantial genome diversity.</title>
        <authorList>
            <person name="Greenberg D.E."/>
            <person name="Porcella S.F."/>
            <person name="Zarember K."/>
            <person name="Zelazny A.M."/>
            <person name="Bruno D."/>
            <person name="Martens C."/>
            <person name="Barbian K.D."/>
            <person name="Jaske E."/>
            <person name="Holland S.M."/>
        </authorList>
    </citation>
    <scope>NUCLEOTIDE SEQUENCE [LARGE SCALE GENOMIC DNA]</scope>
    <source>
        <strain evidence="5">CGDNIH3</strain>
    </source>
</reference>
<evidence type="ECO:0000256" key="1">
    <source>
        <dbReference type="ARBA" id="ARBA00010876"/>
    </source>
</evidence>
<dbReference type="Proteomes" id="UP000019438">
    <property type="component" value="Chromosome"/>
</dbReference>
<keyword evidence="4" id="KW-0456">Lyase</keyword>
<evidence type="ECO:0000259" key="3">
    <source>
        <dbReference type="Pfam" id="PF00849"/>
    </source>
</evidence>
<dbReference type="EMBL" id="CP003181">
    <property type="protein sequence ID" value="AHJ61844.1"/>
    <property type="molecule type" value="Genomic_DNA"/>
</dbReference>
<evidence type="ECO:0000313" key="5">
    <source>
        <dbReference type="Proteomes" id="UP000019438"/>
    </source>
</evidence>
<dbReference type="PANTHER" id="PTHR21600">
    <property type="entry name" value="MITOCHONDRIAL RNA PSEUDOURIDINE SYNTHASE"/>
    <property type="match status" value="1"/>
</dbReference>
<dbReference type="Gene3D" id="3.30.2350.10">
    <property type="entry name" value="Pseudouridine synthase"/>
    <property type="match status" value="1"/>
</dbReference>
<dbReference type="InterPro" id="IPR006145">
    <property type="entry name" value="PsdUridine_synth_RsuA/RluA"/>
</dbReference>
<dbReference type="RefSeq" id="WP_025285686.1">
    <property type="nucleotide sequence ID" value="NZ_CP003181.2"/>
</dbReference>
<accession>A0AAN0RBK5</accession>
<dbReference type="InterPro" id="IPR006224">
    <property type="entry name" value="PsdUridine_synth_RluA-like_CS"/>
</dbReference>
<dbReference type="PROSITE" id="PS01129">
    <property type="entry name" value="PSI_RLU"/>
    <property type="match status" value="1"/>
</dbReference>
<dbReference type="GO" id="GO:0140098">
    <property type="term" value="F:catalytic activity, acting on RNA"/>
    <property type="evidence" value="ECO:0007669"/>
    <property type="project" value="UniProtKB-ARBA"/>
</dbReference>
<dbReference type="Pfam" id="PF00849">
    <property type="entry name" value="PseudoU_synth_2"/>
    <property type="match status" value="1"/>
</dbReference>
<dbReference type="GO" id="GO:0003723">
    <property type="term" value="F:RNA binding"/>
    <property type="evidence" value="ECO:0007669"/>
    <property type="project" value="InterPro"/>
</dbReference>
<gene>
    <name evidence="4" type="ORF">GbCGDNIH3_0100</name>
</gene>
<dbReference type="SUPFAM" id="SSF55120">
    <property type="entry name" value="Pseudouridine synthase"/>
    <property type="match status" value="1"/>
</dbReference>
<feature type="domain" description="Pseudouridine synthase RsuA/RluA-like" evidence="3">
    <location>
        <begin position="19"/>
        <end position="171"/>
    </location>
</feature>
<dbReference type="GO" id="GO:0000455">
    <property type="term" value="P:enzyme-directed rRNA pseudouridine synthesis"/>
    <property type="evidence" value="ECO:0007669"/>
    <property type="project" value="TreeGrafter"/>
</dbReference>
<comment type="similarity">
    <text evidence="1">Belongs to the pseudouridine synthase RluA family.</text>
</comment>
<protein>
    <submittedName>
        <fullName evidence="4">Ribosomal large subunit pseudouridine synthase A</fullName>
        <ecNumber evidence="4">4.2.1.70</ecNumber>
    </submittedName>
</protein>
<dbReference type="CDD" id="cd02869">
    <property type="entry name" value="PseudoU_synth_RluA_like"/>
    <property type="match status" value="1"/>
</dbReference>
<dbReference type="EC" id="4.2.1.70" evidence="4"/>
<keyword evidence="2" id="KW-0413">Isomerase</keyword>
<proteinExistence type="inferred from homology"/>
<evidence type="ECO:0000313" key="4">
    <source>
        <dbReference type="EMBL" id="AHJ61844.1"/>
    </source>
</evidence>
<dbReference type="GO" id="GO:0009982">
    <property type="term" value="F:pseudouridine synthase activity"/>
    <property type="evidence" value="ECO:0007669"/>
    <property type="project" value="InterPro"/>
</dbReference>
<evidence type="ECO:0000256" key="2">
    <source>
        <dbReference type="ARBA" id="ARBA00023235"/>
    </source>
</evidence>
<dbReference type="AlphaFoldDB" id="A0AAN0RBK5"/>